<dbReference type="InterPro" id="IPR000594">
    <property type="entry name" value="ThiF_NAD_FAD-bd"/>
</dbReference>
<gene>
    <name evidence="2" type="ORF">ACTOB_003070</name>
</gene>
<dbReference type="Pfam" id="PF00899">
    <property type="entry name" value="ThiF"/>
    <property type="match status" value="1"/>
</dbReference>
<sequence length="366" mass="38200">MTARTAPDRYARQRLVPQWDQDRLAAATVVICGAGALGNEAAKNLALAGVGRLVLCDPDVVAASNLSRCVLFGPEDVGRPKVAAAAAALARLAPGVEVEQRPADLVRGAGLGELAGAVTLGCLDSRQGRLQLLGRCALAEAPLVDGGTSPWGGEVRIRLSAADACYACALTARQRADPDARIGCDAPRGERARPASIVSTSIVAGWLTQAALRILFGVPPAWRFLEIDGLTGGTAPVRVSRDPDCLHHRPLGRAQPIPVSARSTVADLVAACTAVTGEPDAEPQSWAPFAIPTRCRRCGTERIPDAGQGPGSVACPACGGPVRLRVSQDLRGRPPRTRLAELGVPAEEIVTVRSPKGSFTWVRLAR</sequence>
<evidence type="ECO:0000313" key="2">
    <source>
        <dbReference type="EMBL" id="WIM99419.1"/>
    </source>
</evidence>
<evidence type="ECO:0000259" key="1">
    <source>
        <dbReference type="Pfam" id="PF00899"/>
    </source>
</evidence>
<name>A0ABY8WT02_9ACTN</name>
<dbReference type="PANTHER" id="PTHR10953">
    <property type="entry name" value="UBIQUITIN-ACTIVATING ENZYME E1"/>
    <property type="match status" value="1"/>
</dbReference>
<dbReference type="InterPro" id="IPR035985">
    <property type="entry name" value="Ubiquitin-activating_enz"/>
</dbReference>
<organism evidence="2 3">
    <name type="scientific">Actinoplanes oblitus</name>
    <dbReference type="NCBI Taxonomy" id="3040509"/>
    <lineage>
        <taxon>Bacteria</taxon>
        <taxon>Bacillati</taxon>
        <taxon>Actinomycetota</taxon>
        <taxon>Actinomycetes</taxon>
        <taxon>Micromonosporales</taxon>
        <taxon>Micromonosporaceae</taxon>
        <taxon>Actinoplanes</taxon>
    </lineage>
</organism>
<reference evidence="2 3" key="1">
    <citation type="submission" date="2023-06" db="EMBL/GenBank/DDBJ databases">
        <authorList>
            <person name="Yushchuk O."/>
            <person name="Binda E."/>
            <person name="Ruckert-Reed C."/>
            <person name="Fedorenko V."/>
            <person name="Kalinowski J."/>
            <person name="Marinelli F."/>
        </authorList>
    </citation>
    <scope>NUCLEOTIDE SEQUENCE [LARGE SCALE GENOMIC DNA]</scope>
    <source>
        <strain evidence="2 3">NRRL 3884</strain>
    </source>
</reference>
<dbReference type="SUPFAM" id="SSF69572">
    <property type="entry name" value="Activating enzymes of the ubiquitin-like proteins"/>
    <property type="match status" value="1"/>
</dbReference>
<dbReference type="Gene3D" id="3.40.50.720">
    <property type="entry name" value="NAD(P)-binding Rossmann-like Domain"/>
    <property type="match status" value="1"/>
</dbReference>
<dbReference type="PANTHER" id="PTHR10953:SF102">
    <property type="entry name" value="ADENYLYLTRANSFERASE AND SULFURTRANSFERASE MOCS3"/>
    <property type="match status" value="1"/>
</dbReference>
<protein>
    <submittedName>
        <fullName evidence="2">ThiF family adenylyltransferase</fullName>
    </submittedName>
</protein>
<evidence type="ECO:0000313" key="3">
    <source>
        <dbReference type="Proteomes" id="UP001240150"/>
    </source>
</evidence>
<feature type="domain" description="THIF-type NAD/FAD binding fold" evidence="1">
    <location>
        <begin position="11"/>
        <end position="245"/>
    </location>
</feature>
<proteinExistence type="predicted"/>
<dbReference type="RefSeq" id="WP_284920857.1">
    <property type="nucleotide sequence ID" value="NZ_CP126980.1"/>
</dbReference>
<dbReference type="Proteomes" id="UP001240150">
    <property type="component" value="Chromosome"/>
</dbReference>
<accession>A0ABY8WT02</accession>
<dbReference type="InterPro" id="IPR045886">
    <property type="entry name" value="ThiF/MoeB/HesA"/>
</dbReference>
<keyword evidence="3" id="KW-1185">Reference proteome</keyword>
<keyword evidence="2" id="KW-0548">Nucleotidyltransferase</keyword>
<keyword evidence="2" id="KW-0808">Transferase</keyword>
<dbReference type="GO" id="GO:0016779">
    <property type="term" value="F:nucleotidyltransferase activity"/>
    <property type="evidence" value="ECO:0007669"/>
    <property type="project" value="UniProtKB-KW"/>
</dbReference>
<dbReference type="EMBL" id="CP126980">
    <property type="protein sequence ID" value="WIM99419.1"/>
    <property type="molecule type" value="Genomic_DNA"/>
</dbReference>